<gene>
    <name evidence="1" type="ORF">GH714_032883</name>
</gene>
<evidence type="ECO:0000313" key="1">
    <source>
        <dbReference type="EMBL" id="KAF2304518.1"/>
    </source>
</evidence>
<accession>A0A6A6LW72</accession>
<name>A0A6A6LW72_HEVBR</name>
<comment type="caution">
    <text evidence="1">The sequence shown here is derived from an EMBL/GenBank/DDBJ whole genome shotgun (WGS) entry which is preliminary data.</text>
</comment>
<protein>
    <submittedName>
        <fullName evidence="1">Uncharacterized protein</fullName>
    </submittedName>
</protein>
<proteinExistence type="predicted"/>
<sequence length="364" mass="41339">MDSEPIISWLARSSQRVKSSPFRASKKQKISGLSLTSVLPSLTDDGVSRHESLDGGLRNKDISNLSGNSVLPDRFGAGGRIELSPSENPFHPKANKLPVVYYRRRFRNPCSVSRHSFEVNHVSTSLPESDTSHGHVGVASGPLKRLDISLERLDPDAALEKLDTVEALWLTDVTGFLKLNFQLLESRQFRFELSFPVLSICNYSFGKDHTWFFHSLLLLQYGTLVTMWPRVHLQMLFVDNMVGLRFLLFEGCLKQAIAFVFQVLAVFPQPTEHWKFADLQLPVTSIKFKFSCIQDFRKQLVFAFYNFAEVKISKWMDLDSRLKRHCLLTKQLPLSECTYDNIKALQNGTSQLLSSSVCNDSSKN</sequence>
<reference evidence="1 2" key="1">
    <citation type="journal article" date="2020" name="Mol. Plant">
        <title>The Chromosome-Based Rubber Tree Genome Provides New Insights into Spurge Genome Evolution and Rubber Biosynthesis.</title>
        <authorList>
            <person name="Liu J."/>
            <person name="Shi C."/>
            <person name="Shi C.C."/>
            <person name="Li W."/>
            <person name="Zhang Q.J."/>
            <person name="Zhang Y."/>
            <person name="Li K."/>
            <person name="Lu H.F."/>
            <person name="Shi C."/>
            <person name="Zhu S.T."/>
            <person name="Xiao Z.Y."/>
            <person name="Nan H."/>
            <person name="Yue Y."/>
            <person name="Zhu X.G."/>
            <person name="Wu Y."/>
            <person name="Hong X.N."/>
            <person name="Fan G.Y."/>
            <person name="Tong Y."/>
            <person name="Zhang D."/>
            <person name="Mao C.L."/>
            <person name="Liu Y.L."/>
            <person name="Hao S.J."/>
            <person name="Liu W.Q."/>
            <person name="Lv M.Q."/>
            <person name="Zhang H.B."/>
            <person name="Liu Y."/>
            <person name="Hu-Tang G.R."/>
            <person name="Wang J.P."/>
            <person name="Wang J.H."/>
            <person name="Sun Y.H."/>
            <person name="Ni S.B."/>
            <person name="Chen W.B."/>
            <person name="Zhang X.C."/>
            <person name="Jiao Y.N."/>
            <person name="Eichler E.E."/>
            <person name="Li G.H."/>
            <person name="Liu X."/>
            <person name="Gao L.Z."/>
        </authorList>
    </citation>
    <scope>NUCLEOTIDE SEQUENCE [LARGE SCALE GENOMIC DNA]</scope>
    <source>
        <strain evidence="2">cv. GT1</strain>
        <tissue evidence="1">Leaf</tissue>
    </source>
</reference>
<organism evidence="1 2">
    <name type="scientific">Hevea brasiliensis</name>
    <name type="common">Para rubber tree</name>
    <name type="synonym">Siphonia brasiliensis</name>
    <dbReference type="NCBI Taxonomy" id="3981"/>
    <lineage>
        <taxon>Eukaryota</taxon>
        <taxon>Viridiplantae</taxon>
        <taxon>Streptophyta</taxon>
        <taxon>Embryophyta</taxon>
        <taxon>Tracheophyta</taxon>
        <taxon>Spermatophyta</taxon>
        <taxon>Magnoliopsida</taxon>
        <taxon>eudicotyledons</taxon>
        <taxon>Gunneridae</taxon>
        <taxon>Pentapetalae</taxon>
        <taxon>rosids</taxon>
        <taxon>fabids</taxon>
        <taxon>Malpighiales</taxon>
        <taxon>Euphorbiaceae</taxon>
        <taxon>Crotonoideae</taxon>
        <taxon>Micrandreae</taxon>
        <taxon>Hevea</taxon>
    </lineage>
</organism>
<dbReference type="Proteomes" id="UP000467840">
    <property type="component" value="Chromosome 16"/>
</dbReference>
<dbReference type="EMBL" id="JAAGAX010000009">
    <property type="protein sequence ID" value="KAF2304518.1"/>
    <property type="molecule type" value="Genomic_DNA"/>
</dbReference>
<dbReference type="AlphaFoldDB" id="A0A6A6LW72"/>
<keyword evidence="2" id="KW-1185">Reference proteome</keyword>
<evidence type="ECO:0000313" key="2">
    <source>
        <dbReference type="Proteomes" id="UP000467840"/>
    </source>
</evidence>